<feature type="region of interest" description="Disordered" evidence="2">
    <location>
        <begin position="295"/>
        <end position="320"/>
    </location>
</feature>
<feature type="coiled-coil region" evidence="1">
    <location>
        <begin position="570"/>
        <end position="604"/>
    </location>
</feature>
<comment type="caution">
    <text evidence="3">The sequence shown here is derived from an EMBL/GenBank/DDBJ whole genome shotgun (WGS) entry which is preliminary data.</text>
</comment>
<name>A0ABD0L841_9CAEN</name>
<gene>
    <name evidence="3" type="ORF">BaRGS_00013100</name>
</gene>
<feature type="compositionally biased region" description="Low complexity" evidence="2">
    <location>
        <begin position="42"/>
        <end position="58"/>
    </location>
</feature>
<evidence type="ECO:0008006" key="5">
    <source>
        <dbReference type="Google" id="ProtNLM"/>
    </source>
</evidence>
<feature type="coiled-coil region" evidence="1">
    <location>
        <begin position="209"/>
        <end position="250"/>
    </location>
</feature>
<evidence type="ECO:0000313" key="3">
    <source>
        <dbReference type="EMBL" id="KAK7495653.1"/>
    </source>
</evidence>
<reference evidence="3 4" key="1">
    <citation type="journal article" date="2023" name="Sci. Data">
        <title>Genome assembly of the Korean intertidal mud-creeper Batillaria attramentaria.</title>
        <authorList>
            <person name="Patra A.K."/>
            <person name="Ho P.T."/>
            <person name="Jun S."/>
            <person name="Lee S.J."/>
            <person name="Kim Y."/>
            <person name="Won Y.J."/>
        </authorList>
    </citation>
    <scope>NUCLEOTIDE SEQUENCE [LARGE SCALE GENOMIC DNA]</scope>
    <source>
        <strain evidence="3">Wonlab-2016</strain>
    </source>
</reference>
<keyword evidence="4" id="KW-1185">Reference proteome</keyword>
<dbReference type="InterPro" id="IPR038929">
    <property type="entry name" value="CCDC13"/>
</dbReference>
<feature type="region of interest" description="Disordered" evidence="2">
    <location>
        <begin position="19"/>
        <end position="61"/>
    </location>
</feature>
<feature type="compositionally biased region" description="Polar residues" evidence="2">
    <location>
        <begin position="505"/>
        <end position="522"/>
    </location>
</feature>
<dbReference type="Proteomes" id="UP001519460">
    <property type="component" value="Unassembled WGS sequence"/>
</dbReference>
<feature type="region of interest" description="Disordered" evidence="2">
    <location>
        <begin position="501"/>
        <end position="540"/>
    </location>
</feature>
<evidence type="ECO:0000256" key="1">
    <source>
        <dbReference type="SAM" id="Coils"/>
    </source>
</evidence>
<evidence type="ECO:0000313" key="4">
    <source>
        <dbReference type="Proteomes" id="UP001519460"/>
    </source>
</evidence>
<feature type="compositionally biased region" description="Basic and acidic residues" evidence="2">
    <location>
        <begin position="28"/>
        <end position="37"/>
    </location>
</feature>
<feature type="region of interest" description="Disordered" evidence="2">
    <location>
        <begin position="610"/>
        <end position="651"/>
    </location>
</feature>
<dbReference type="AlphaFoldDB" id="A0ABD0L841"/>
<evidence type="ECO:0000256" key="2">
    <source>
        <dbReference type="SAM" id="MobiDB-lite"/>
    </source>
</evidence>
<protein>
    <recommendedName>
        <fullName evidence="5">Coiled-coil domain-containing protein 13</fullName>
    </recommendedName>
</protein>
<organism evidence="3 4">
    <name type="scientific">Batillaria attramentaria</name>
    <dbReference type="NCBI Taxonomy" id="370345"/>
    <lineage>
        <taxon>Eukaryota</taxon>
        <taxon>Metazoa</taxon>
        <taxon>Spiralia</taxon>
        <taxon>Lophotrochozoa</taxon>
        <taxon>Mollusca</taxon>
        <taxon>Gastropoda</taxon>
        <taxon>Caenogastropoda</taxon>
        <taxon>Sorbeoconcha</taxon>
        <taxon>Cerithioidea</taxon>
        <taxon>Batillariidae</taxon>
        <taxon>Batillaria</taxon>
    </lineage>
</organism>
<feature type="coiled-coil region" evidence="1">
    <location>
        <begin position="654"/>
        <end position="685"/>
    </location>
</feature>
<dbReference type="PANTHER" id="PTHR31935:SF1">
    <property type="entry name" value="COILED-COIL DOMAIN-CONTAINING PROTEIN 13"/>
    <property type="match status" value="1"/>
</dbReference>
<sequence>MDSGNESLKQQFQLLQEQQQKRLMMRLQRKEEKEQKNKAHTARSTTSATSSTTSATSRVGKEFGVGDNLDLKLAEGVPSNVPGYLSEELVEHLNTQIREMKDENGRLYKLLSEKDFEIKQLKKKKRDEKAAVMESQLTNETAATKIVELSKKIRELTAELESEKTRCKQFQRKCQELQLQVASGPSSDTQSIRSAFGSVISLQSQAETKEQDEVDVKALQDKLKQTESKMAEFRNQCQMLKQEIKVAHKVVAQEIGDSNVNVQALLNNASNFRGRAQQIIALQNKVEELRAQLEAQQPPSVESEMLGKVSTARRRTQDDKYRDELRRLEKERKEVQEREAAERKAMEEDYHNLKQRMEAAKARNKVLSGEVKSLKQQMQTLLQKGRNDDELIDALMKQQTQLKQMLDEANSLRTDAVRKKEEAAQQLTVKSQQDSNVVNQLKAIVADKEAKVKVLEQELEQLKKSRRQSNEGEEFFQPSTVTLPQTAVISRESTTDTIIVSSVTPPHSRQSQRAPSAQADTTSRPDSRRTAMGSSHGERPVAGELQYQCHELNTMLQAASVERDRLAELVKVVQKRLNEETQAVTDLQGELQAARRQNVELEKLLGRQGLEQGKTGRKKLSSRTSAGTAGRDALVEDTVTEPASAASGGASDDMQEILTTVEIQKDEIESLKAALQRTLQAKEEDLNLYSTTIDQTKQVFLQALRQLKQTKLQTT</sequence>
<proteinExistence type="predicted"/>
<keyword evidence="1" id="KW-0175">Coiled coil</keyword>
<feature type="coiled-coil region" evidence="1">
    <location>
        <begin position="139"/>
        <end position="180"/>
    </location>
</feature>
<dbReference type="EMBL" id="JACVVK020000073">
    <property type="protein sequence ID" value="KAK7495653.1"/>
    <property type="molecule type" value="Genomic_DNA"/>
</dbReference>
<dbReference type="PANTHER" id="PTHR31935">
    <property type="entry name" value="COILED-COIL DOMAIN-CONTAINING PROTEIN 13"/>
    <property type="match status" value="1"/>
</dbReference>
<accession>A0ABD0L841</accession>